<keyword evidence="7" id="KW-0479">Metal-binding</keyword>
<dbReference type="PANTHER" id="PTHR33202">
    <property type="entry name" value="ZINC UPTAKE REGULATION PROTEIN"/>
    <property type="match status" value="1"/>
</dbReference>
<dbReference type="AlphaFoldDB" id="A0A1X7JUP9"/>
<dbReference type="InterPro" id="IPR036388">
    <property type="entry name" value="WH-like_DNA-bd_sf"/>
</dbReference>
<sequence>MDKTTGHEKKDNIMRALKESGFRMTKQRDLIVSAILEKCDDPVPPGIQEILSKVQEQDFSIGMATIYRTVEVLSRLGFVSLIDQGDGFNRITLAEGKITIHAFCRCCGKSVAVPEENKLIDAISELAHSEDFTLIPQAFRICGLCSDCRDSDVARDLPGKRGRGAGRGCHCKRRGQD</sequence>
<comment type="cofactor">
    <cofactor evidence="7">
        <name>Zn(2+)</name>
        <dbReference type="ChEBI" id="CHEBI:29105"/>
    </cofactor>
    <text evidence="7">Binds 1 zinc ion per subunit.</text>
</comment>
<protein>
    <submittedName>
        <fullName evidence="8">Fur family transcriptional regulator, ferric uptake regulator</fullName>
    </submittedName>
</protein>
<keyword evidence="9" id="KW-1185">Reference proteome</keyword>
<evidence type="ECO:0000256" key="3">
    <source>
        <dbReference type="ARBA" id="ARBA00022833"/>
    </source>
</evidence>
<keyword evidence="6" id="KW-0804">Transcription</keyword>
<dbReference type="InterPro" id="IPR002481">
    <property type="entry name" value="FUR"/>
</dbReference>
<organism evidence="8 9">
    <name type="scientific">Dethiosulfovibrio salsuginis</name>
    <dbReference type="NCBI Taxonomy" id="561720"/>
    <lineage>
        <taxon>Bacteria</taxon>
        <taxon>Thermotogati</taxon>
        <taxon>Synergistota</taxon>
        <taxon>Synergistia</taxon>
        <taxon>Synergistales</taxon>
        <taxon>Dethiosulfovibrionaceae</taxon>
        <taxon>Dethiosulfovibrio</taxon>
    </lineage>
</organism>
<evidence type="ECO:0000313" key="8">
    <source>
        <dbReference type="EMBL" id="SMG31763.1"/>
    </source>
</evidence>
<dbReference type="Proteomes" id="UP000193355">
    <property type="component" value="Unassembled WGS sequence"/>
</dbReference>
<name>A0A1X7JUP9_9BACT</name>
<evidence type="ECO:0000256" key="6">
    <source>
        <dbReference type="ARBA" id="ARBA00023163"/>
    </source>
</evidence>
<dbReference type="InterPro" id="IPR043135">
    <property type="entry name" value="Fur_C"/>
</dbReference>
<gene>
    <name evidence="8" type="ORF">SAMN06275492_11632</name>
</gene>
<evidence type="ECO:0000256" key="7">
    <source>
        <dbReference type="PIRSR" id="PIRSR602481-1"/>
    </source>
</evidence>
<dbReference type="GO" id="GO:0000976">
    <property type="term" value="F:transcription cis-regulatory region binding"/>
    <property type="evidence" value="ECO:0007669"/>
    <property type="project" value="TreeGrafter"/>
</dbReference>
<dbReference type="SUPFAM" id="SSF46785">
    <property type="entry name" value="Winged helix' DNA-binding domain"/>
    <property type="match status" value="1"/>
</dbReference>
<feature type="binding site" evidence="7">
    <location>
        <position position="107"/>
    </location>
    <ligand>
        <name>Zn(2+)</name>
        <dbReference type="ChEBI" id="CHEBI:29105"/>
    </ligand>
</feature>
<dbReference type="InterPro" id="IPR036390">
    <property type="entry name" value="WH_DNA-bd_sf"/>
</dbReference>
<evidence type="ECO:0000256" key="5">
    <source>
        <dbReference type="ARBA" id="ARBA00023125"/>
    </source>
</evidence>
<keyword evidence="3 7" id="KW-0862">Zinc</keyword>
<dbReference type="RefSeq" id="WP_085544694.1">
    <property type="nucleotide sequence ID" value="NZ_FXBB01000016.1"/>
</dbReference>
<dbReference type="GO" id="GO:0045892">
    <property type="term" value="P:negative regulation of DNA-templated transcription"/>
    <property type="evidence" value="ECO:0007669"/>
    <property type="project" value="TreeGrafter"/>
</dbReference>
<dbReference type="GO" id="GO:1900376">
    <property type="term" value="P:regulation of secondary metabolite biosynthetic process"/>
    <property type="evidence" value="ECO:0007669"/>
    <property type="project" value="TreeGrafter"/>
</dbReference>
<evidence type="ECO:0000256" key="1">
    <source>
        <dbReference type="ARBA" id="ARBA00007957"/>
    </source>
</evidence>
<comment type="similarity">
    <text evidence="1">Belongs to the Fur family.</text>
</comment>
<reference evidence="9" key="1">
    <citation type="submission" date="2017-04" db="EMBL/GenBank/DDBJ databases">
        <authorList>
            <person name="Varghese N."/>
            <person name="Submissions S."/>
        </authorList>
    </citation>
    <scope>NUCLEOTIDE SEQUENCE [LARGE SCALE GENOMIC DNA]</scope>
    <source>
        <strain evidence="9">USBA 82</strain>
    </source>
</reference>
<dbReference type="GO" id="GO:0003700">
    <property type="term" value="F:DNA-binding transcription factor activity"/>
    <property type="evidence" value="ECO:0007669"/>
    <property type="project" value="InterPro"/>
</dbReference>
<dbReference type="Gene3D" id="1.10.10.10">
    <property type="entry name" value="Winged helix-like DNA-binding domain superfamily/Winged helix DNA-binding domain"/>
    <property type="match status" value="1"/>
</dbReference>
<feature type="binding site" evidence="7">
    <location>
        <position position="104"/>
    </location>
    <ligand>
        <name>Zn(2+)</name>
        <dbReference type="ChEBI" id="CHEBI:29105"/>
    </ligand>
</feature>
<keyword evidence="5" id="KW-0238">DNA-binding</keyword>
<dbReference type="PANTHER" id="PTHR33202:SF7">
    <property type="entry name" value="FERRIC UPTAKE REGULATION PROTEIN"/>
    <property type="match status" value="1"/>
</dbReference>
<feature type="binding site" evidence="7">
    <location>
        <position position="145"/>
    </location>
    <ligand>
        <name>Zn(2+)</name>
        <dbReference type="ChEBI" id="CHEBI:29105"/>
    </ligand>
</feature>
<keyword evidence="2" id="KW-0678">Repressor</keyword>
<accession>A0A1X7JUP9</accession>
<dbReference type="Pfam" id="PF01475">
    <property type="entry name" value="FUR"/>
    <property type="match status" value="1"/>
</dbReference>
<dbReference type="CDD" id="cd07153">
    <property type="entry name" value="Fur_like"/>
    <property type="match status" value="1"/>
</dbReference>
<dbReference type="Gene3D" id="3.30.1490.190">
    <property type="match status" value="1"/>
</dbReference>
<proteinExistence type="inferred from homology"/>
<evidence type="ECO:0000256" key="2">
    <source>
        <dbReference type="ARBA" id="ARBA00022491"/>
    </source>
</evidence>
<feature type="binding site" evidence="7">
    <location>
        <position position="148"/>
    </location>
    <ligand>
        <name>Zn(2+)</name>
        <dbReference type="ChEBI" id="CHEBI:29105"/>
    </ligand>
</feature>
<evidence type="ECO:0000313" key="9">
    <source>
        <dbReference type="Proteomes" id="UP000193355"/>
    </source>
</evidence>
<dbReference type="EMBL" id="FXBB01000016">
    <property type="protein sequence ID" value="SMG31763.1"/>
    <property type="molecule type" value="Genomic_DNA"/>
</dbReference>
<evidence type="ECO:0000256" key="4">
    <source>
        <dbReference type="ARBA" id="ARBA00023015"/>
    </source>
</evidence>
<dbReference type="GO" id="GO:0008270">
    <property type="term" value="F:zinc ion binding"/>
    <property type="evidence" value="ECO:0007669"/>
    <property type="project" value="TreeGrafter"/>
</dbReference>
<keyword evidence="4" id="KW-0805">Transcription regulation</keyword>
<dbReference type="STRING" id="561720.SAMN06275492_11632"/>